<feature type="compositionally biased region" description="Low complexity" evidence="1">
    <location>
        <begin position="1"/>
        <end position="24"/>
    </location>
</feature>
<accession>A0A9C7CD31</accession>
<feature type="region of interest" description="Disordered" evidence="1">
    <location>
        <begin position="1"/>
        <end position="30"/>
    </location>
</feature>
<protein>
    <submittedName>
        <fullName evidence="2">Wsv432-like protein</fullName>
    </submittedName>
</protein>
<name>A0A9C7CD31_9VIRU</name>
<evidence type="ECO:0000313" key="2">
    <source>
        <dbReference type="EMBL" id="BDT62242.1"/>
    </source>
</evidence>
<organism evidence="2">
    <name type="scientific">Penaeus semisulcatus majanivirus</name>
    <dbReference type="NCBI Taxonomy" id="2984274"/>
    <lineage>
        <taxon>Viruses</taxon>
        <taxon>Viruses incertae sedis</taxon>
        <taxon>Naldaviricetes</taxon>
        <taxon>Nimaviridae</taxon>
    </lineage>
</organism>
<reference evidence="2" key="1">
    <citation type="submission" date="2022-10" db="EMBL/GenBank/DDBJ databases">
        <title>Genome sequences of endogenous nimaviruses in decapod crustaceans.</title>
        <authorList>
            <person name="Kawato S."/>
            <person name="Nozaki R."/>
            <person name="Kondo H."/>
            <person name="Hirono I."/>
        </authorList>
    </citation>
    <scope>NUCLEOTIDE SEQUENCE</scope>
    <source>
        <strain evidence="2">Kagawa2020</strain>
    </source>
</reference>
<dbReference type="EMBL" id="LC738873">
    <property type="protein sequence ID" value="BDT62242.1"/>
    <property type="molecule type" value="Genomic_DNA"/>
</dbReference>
<proteinExistence type="predicted"/>
<evidence type="ECO:0000256" key="1">
    <source>
        <dbReference type="SAM" id="MobiDB-lite"/>
    </source>
</evidence>
<sequence length="141" mass="15571">MDTNTTTTNTDTTTATTTTTTTTKSDSDDDASIYYETTDRFLQISDELKNPPRVISDIQAARHSKYAISIQSIASVPTLPKYIAKILLPRALDSLENSRGAVVLDPLTGVYEPNLYNIVHRQRIGNRPLTGVNTLRSILND</sequence>